<keyword evidence="4 8" id="KW-0297">G-protein coupled receptor</keyword>
<gene>
    <name evidence="12" type="ORF">ZHD862_LOCUS7563</name>
</gene>
<dbReference type="PANTHER" id="PTHR24243">
    <property type="entry name" value="G-PROTEIN COUPLED RECEPTOR"/>
    <property type="match status" value="1"/>
</dbReference>
<dbReference type="PRINTS" id="PR00237">
    <property type="entry name" value="GPCRRHODOPSN"/>
</dbReference>
<feature type="region of interest" description="Disordered" evidence="9">
    <location>
        <begin position="270"/>
        <end position="289"/>
    </location>
</feature>
<evidence type="ECO:0000256" key="10">
    <source>
        <dbReference type="SAM" id="Phobius"/>
    </source>
</evidence>
<feature type="transmembrane region" description="Helical" evidence="10">
    <location>
        <begin position="349"/>
        <end position="374"/>
    </location>
</feature>
<organism evidence="12">
    <name type="scientific">Rotaria sordida</name>
    <dbReference type="NCBI Taxonomy" id="392033"/>
    <lineage>
        <taxon>Eukaryota</taxon>
        <taxon>Metazoa</taxon>
        <taxon>Spiralia</taxon>
        <taxon>Gnathifera</taxon>
        <taxon>Rotifera</taxon>
        <taxon>Eurotatoria</taxon>
        <taxon>Bdelloidea</taxon>
        <taxon>Philodinida</taxon>
        <taxon>Philodinidae</taxon>
        <taxon>Rotaria</taxon>
    </lineage>
</organism>
<comment type="subcellular location">
    <subcellularLocation>
        <location evidence="1">Membrane</location>
        <topology evidence="1">Multi-pass membrane protein</topology>
    </subcellularLocation>
</comment>
<feature type="compositionally biased region" description="Low complexity" evidence="9">
    <location>
        <begin position="278"/>
        <end position="289"/>
    </location>
</feature>
<accession>A0A813ZWF8</accession>
<dbReference type="SUPFAM" id="SSF81321">
    <property type="entry name" value="Family A G protein-coupled receptor-like"/>
    <property type="match status" value="1"/>
</dbReference>
<keyword evidence="3 10" id="KW-1133">Transmembrane helix</keyword>
<evidence type="ECO:0000256" key="9">
    <source>
        <dbReference type="SAM" id="MobiDB-lite"/>
    </source>
</evidence>
<proteinExistence type="inferred from homology"/>
<dbReference type="InterPro" id="IPR000276">
    <property type="entry name" value="GPCR_Rhodpsn"/>
</dbReference>
<evidence type="ECO:0000259" key="11">
    <source>
        <dbReference type="PROSITE" id="PS50262"/>
    </source>
</evidence>
<dbReference type="AlphaFoldDB" id="A0A813ZWF8"/>
<feature type="domain" description="G-protein coupled receptors family 1 profile" evidence="11">
    <location>
        <begin position="67"/>
        <end position="371"/>
    </location>
</feature>
<feature type="transmembrane region" description="Helical" evidence="10">
    <location>
        <begin position="225"/>
        <end position="249"/>
    </location>
</feature>
<evidence type="ECO:0000256" key="7">
    <source>
        <dbReference type="ARBA" id="ARBA00023224"/>
    </source>
</evidence>
<reference evidence="12" key="1">
    <citation type="submission" date="2021-02" db="EMBL/GenBank/DDBJ databases">
        <authorList>
            <person name="Nowell W R."/>
        </authorList>
    </citation>
    <scope>NUCLEOTIDE SEQUENCE</scope>
</reference>
<keyword evidence="7 8" id="KW-0807">Transducer</keyword>
<evidence type="ECO:0000256" key="5">
    <source>
        <dbReference type="ARBA" id="ARBA00023136"/>
    </source>
</evidence>
<dbReference type="InterPro" id="IPR017452">
    <property type="entry name" value="GPCR_Rhodpsn_7TM"/>
</dbReference>
<keyword evidence="5 10" id="KW-0472">Membrane</keyword>
<evidence type="ECO:0000313" key="12">
    <source>
        <dbReference type="EMBL" id="CAF0904531.1"/>
    </source>
</evidence>
<dbReference type="Gene3D" id="1.20.1070.10">
    <property type="entry name" value="Rhodopsin 7-helix transmembrane proteins"/>
    <property type="match status" value="1"/>
</dbReference>
<evidence type="ECO:0000256" key="6">
    <source>
        <dbReference type="ARBA" id="ARBA00023170"/>
    </source>
</evidence>
<feature type="transmembrane region" description="Helical" evidence="10">
    <location>
        <begin position="50"/>
        <end position="76"/>
    </location>
</feature>
<sequence length="529" mass="61498">MINYHRNNKKISFIKKQQNKINDMANNNLTLLYIAEHNSTYNQDENLGSLIFFTIVYVLVFITGLVGNFIVLFVILKNNDLKHFTNYFFANLSAADVFVLIFCIPTAIHDIWAKDQWYLGKFFCLGNQYIESCATSISSLTITAISFERFIAICEPFRVHDIFNETLTLVTIFLIWAIGLIFSLPFLIFAVYDPSFNPSDSLNNTSNLLTICQLNANSSTARACITWFIVLLIFVPFFVLMFIYARIVLELARHRAIRLTAIAKTRQQQQHSYDDETNSLNSGLSSNNDNQQSRSFLAYKRFEQKRLNTVIICVVTVAFFASQFPVRIIQLVDMYVRVRNIEIMPHVAWIWLWKLSKLLFFLNLTANPIIYNILSTKFRRSCRRLFQIHRSIGPTSTSSRKTSITSYLYSSIYKNRRRHSNLPNNQVQYSQNKNHHFASRHMNTKLSLTRYIIDSNQMISVMNNNNNNNNINNINNNGKEQINIHDTESRDLVTVGSNEEIIFPTVNNIRRSQQLFQVLTEEDDENIIH</sequence>
<feature type="transmembrane region" description="Helical" evidence="10">
    <location>
        <begin position="88"/>
        <end position="108"/>
    </location>
</feature>
<name>A0A813ZWF8_9BILA</name>
<evidence type="ECO:0000256" key="1">
    <source>
        <dbReference type="ARBA" id="ARBA00004141"/>
    </source>
</evidence>
<comment type="caution">
    <text evidence="12">The sequence shown here is derived from an EMBL/GenBank/DDBJ whole genome shotgun (WGS) entry which is preliminary data.</text>
</comment>
<dbReference type="PROSITE" id="PS00237">
    <property type="entry name" value="G_PROTEIN_RECEP_F1_1"/>
    <property type="match status" value="1"/>
</dbReference>
<comment type="similarity">
    <text evidence="8">Belongs to the G-protein coupled receptor 1 family.</text>
</comment>
<dbReference type="SMART" id="SM01381">
    <property type="entry name" value="7TM_GPCR_Srsx"/>
    <property type="match status" value="1"/>
</dbReference>
<evidence type="ECO:0000256" key="4">
    <source>
        <dbReference type="ARBA" id="ARBA00023040"/>
    </source>
</evidence>
<feature type="transmembrane region" description="Helical" evidence="10">
    <location>
        <begin position="307"/>
        <end position="329"/>
    </location>
</feature>
<evidence type="ECO:0000256" key="3">
    <source>
        <dbReference type="ARBA" id="ARBA00022989"/>
    </source>
</evidence>
<dbReference type="PANTHER" id="PTHR24243:SF233">
    <property type="entry name" value="THYROTROPIN-RELEASING HORMONE RECEPTOR"/>
    <property type="match status" value="1"/>
</dbReference>
<dbReference type="PROSITE" id="PS50262">
    <property type="entry name" value="G_PROTEIN_RECEP_F1_2"/>
    <property type="match status" value="1"/>
</dbReference>
<feature type="transmembrane region" description="Helical" evidence="10">
    <location>
        <begin position="167"/>
        <end position="192"/>
    </location>
</feature>
<protein>
    <recommendedName>
        <fullName evidence="11">G-protein coupled receptors family 1 profile domain-containing protein</fullName>
    </recommendedName>
</protein>
<dbReference type="EMBL" id="CAJNOT010000231">
    <property type="protein sequence ID" value="CAF0904531.1"/>
    <property type="molecule type" value="Genomic_DNA"/>
</dbReference>
<dbReference type="GO" id="GO:0005886">
    <property type="term" value="C:plasma membrane"/>
    <property type="evidence" value="ECO:0007669"/>
    <property type="project" value="TreeGrafter"/>
</dbReference>
<evidence type="ECO:0000256" key="8">
    <source>
        <dbReference type="RuleBase" id="RU000688"/>
    </source>
</evidence>
<keyword evidence="2 8" id="KW-0812">Transmembrane</keyword>
<dbReference type="Pfam" id="PF00001">
    <property type="entry name" value="7tm_1"/>
    <property type="match status" value="1"/>
</dbReference>
<dbReference type="Proteomes" id="UP000663864">
    <property type="component" value="Unassembled WGS sequence"/>
</dbReference>
<dbReference type="GO" id="GO:0004930">
    <property type="term" value="F:G protein-coupled receptor activity"/>
    <property type="evidence" value="ECO:0007669"/>
    <property type="project" value="UniProtKB-KW"/>
</dbReference>
<evidence type="ECO:0000256" key="2">
    <source>
        <dbReference type="ARBA" id="ARBA00022692"/>
    </source>
</evidence>
<keyword evidence="6 8" id="KW-0675">Receptor</keyword>